<sequence>MGNLTDDHQDASGSHAPRASKRQWAGLIIMVIPLFMLSTDITVLYLAMPAIVSDLMPVGAQSLWILHIGEFLSAATIITFGLLARRIGARRLLLGAVAVYGAASLIAAYALNAEMLIMGRALLGVAAAAFTPAGMVLIRRAFRNPKQYNVAFAAYMAAFAGGMAAGPPFGGLVLEYFWWGAVFLINVPIAAVLFIGGPFLLERNHADRHVRIDMLSVVLSIAMILALVYGLQELAAGGFAGLPLGSAGLGVGLLLLFIRRQRTSSNPLLDLALFRNRTFRLMLILIFTAMFGMTMADMLLPQYLQLVRGMSPLQTGLLLLAPALGATAGTMLTPILAGARRKALPLAATVAIAGTASGFLVLLLPGGSLLSIIAALTLISIAGAPFMTLVSQMLISAVPEEKTGSATAVQDVTAGLGMASSLAFLGAGALVIYRRVLTAQVDGEVPAEAVTAAGENFGVPTSVVRDLSLNEGALLVSAAETAFTTTTQSGYLVYAVSSAVLVSMVLLLRRFVRIG</sequence>
<dbReference type="RefSeq" id="WP_138252909.1">
    <property type="nucleotide sequence ID" value="NZ_VAVZ01000017.1"/>
</dbReference>
<evidence type="ECO:0000256" key="5">
    <source>
        <dbReference type="ARBA" id="ARBA00022989"/>
    </source>
</evidence>
<feature type="transmembrane region" description="Helical" evidence="7">
    <location>
        <begin position="150"/>
        <end position="170"/>
    </location>
</feature>
<dbReference type="Proteomes" id="UP000310458">
    <property type="component" value="Unassembled WGS sequence"/>
</dbReference>
<evidence type="ECO:0000256" key="7">
    <source>
        <dbReference type="SAM" id="Phobius"/>
    </source>
</evidence>
<keyword evidence="4 7" id="KW-0812">Transmembrane</keyword>
<dbReference type="InterPro" id="IPR001958">
    <property type="entry name" value="Tet-R_TetA/multi-R_MdtG-like"/>
</dbReference>
<dbReference type="PANTHER" id="PTHR42718:SF47">
    <property type="entry name" value="METHYL VIOLOGEN RESISTANCE PROTEIN SMVA"/>
    <property type="match status" value="1"/>
</dbReference>
<proteinExistence type="predicted"/>
<dbReference type="Pfam" id="PF07690">
    <property type="entry name" value="MFS_1"/>
    <property type="match status" value="1"/>
</dbReference>
<accession>A0A5R9BCA7</accession>
<evidence type="ECO:0000313" key="9">
    <source>
        <dbReference type="EMBL" id="TLP97428.1"/>
    </source>
</evidence>
<evidence type="ECO:0000256" key="1">
    <source>
        <dbReference type="ARBA" id="ARBA00004651"/>
    </source>
</evidence>
<feature type="transmembrane region" description="Helical" evidence="7">
    <location>
        <begin position="344"/>
        <end position="364"/>
    </location>
</feature>
<feature type="transmembrane region" description="Helical" evidence="7">
    <location>
        <begin position="279"/>
        <end position="296"/>
    </location>
</feature>
<dbReference type="InterPro" id="IPR036259">
    <property type="entry name" value="MFS_trans_sf"/>
</dbReference>
<feature type="transmembrane region" description="Helical" evidence="7">
    <location>
        <begin position="237"/>
        <end position="258"/>
    </location>
</feature>
<feature type="transmembrane region" description="Helical" evidence="7">
    <location>
        <begin position="412"/>
        <end position="433"/>
    </location>
</feature>
<feature type="transmembrane region" description="Helical" evidence="7">
    <location>
        <begin position="117"/>
        <end position="138"/>
    </location>
</feature>
<keyword evidence="5 7" id="KW-1133">Transmembrane helix</keyword>
<feature type="transmembrane region" description="Helical" evidence="7">
    <location>
        <begin position="491"/>
        <end position="512"/>
    </location>
</feature>
<dbReference type="GO" id="GO:0005886">
    <property type="term" value="C:plasma membrane"/>
    <property type="evidence" value="ECO:0007669"/>
    <property type="project" value="UniProtKB-SubCell"/>
</dbReference>
<evidence type="ECO:0000259" key="8">
    <source>
        <dbReference type="PROSITE" id="PS50850"/>
    </source>
</evidence>
<dbReference type="GO" id="GO:0022857">
    <property type="term" value="F:transmembrane transporter activity"/>
    <property type="evidence" value="ECO:0007669"/>
    <property type="project" value="InterPro"/>
</dbReference>
<keyword evidence="3" id="KW-1003">Cell membrane</keyword>
<gene>
    <name evidence="9" type="ORF">FEF26_07435</name>
</gene>
<comment type="caution">
    <text evidence="9">The sequence shown here is derived from an EMBL/GenBank/DDBJ whole genome shotgun (WGS) entry which is preliminary data.</text>
</comment>
<keyword evidence="6 7" id="KW-0472">Membrane</keyword>
<dbReference type="EMBL" id="VAVZ01000017">
    <property type="protein sequence ID" value="TLP97428.1"/>
    <property type="molecule type" value="Genomic_DNA"/>
</dbReference>
<feature type="transmembrane region" description="Helical" evidence="7">
    <location>
        <begin position="370"/>
        <end position="391"/>
    </location>
</feature>
<name>A0A5R9BCA7_9MICC</name>
<feature type="transmembrane region" description="Helical" evidence="7">
    <location>
        <begin position="212"/>
        <end position="231"/>
    </location>
</feature>
<feature type="transmembrane region" description="Helical" evidence="7">
    <location>
        <begin position="176"/>
        <end position="200"/>
    </location>
</feature>
<protein>
    <submittedName>
        <fullName evidence="9">MFS transporter</fullName>
    </submittedName>
</protein>
<feature type="domain" description="Major facilitator superfamily (MFS) profile" evidence="8">
    <location>
        <begin position="26"/>
        <end position="513"/>
    </location>
</feature>
<feature type="transmembrane region" description="Helical" evidence="7">
    <location>
        <begin position="91"/>
        <end position="111"/>
    </location>
</feature>
<keyword evidence="10" id="KW-1185">Reference proteome</keyword>
<feature type="transmembrane region" description="Helical" evidence="7">
    <location>
        <begin position="24"/>
        <end position="52"/>
    </location>
</feature>
<dbReference type="OrthoDB" id="9781469at2"/>
<dbReference type="InterPro" id="IPR020846">
    <property type="entry name" value="MFS_dom"/>
</dbReference>
<feature type="transmembrane region" description="Helical" evidence="7">
    <location>
        <begin position="316"/>
        <end position="337"/>
    </location>
</feature>
<dbReference type="PROSITE" id="PS50850">
    <property type="entry name" value="MFS"/>
    <property type="match status" value="1"/>
</dbReference>
<dbReference type="PANTHER" id="PTHR42718">
    <property type="entry name" value="MAJOR FACILITATOR SUPERFAMILY MULTIDRUG TRANSPORTER MFSC"/>
    <property type="match status" value="1"/>
</dbReference>
<evidence type="ECO:0000256" key="6">
    <source>
        <dbReference type="ARBA" id="ARBA00023136"/>
    </source>
</evidence>
<dbReference type="PRINTS" id="PR01035">
    <property type="entry name" value="TCRTETA"/>
</dbReference>
<evidence type="ECO:0000256" key="2">
    <source>
        <dbReference type="ARBA" id="ARBA00022448"/>
    </source>
</evidence>
<keyword evidence="2" id="KW-0813">Transport</keyword>
<dbReference type="SUPFAM" id="SSF103473">
    <property type="entry name" value="MFS general substrate transporter"/>
    <property type="match status" value="1"/>
</dbReference>
<evidence type="ECO:0000313" key="10">
    <source>
        <dbReference type="Proteomes" id="UP000310458"/>
    </source>
</evidence>
<comment type="subcellular location">
    <subcellularLocation>
        <location evidence="1">Cell membrane</location>
        <topology evidence="1">Multi-pass membrane protein</topology>
    </subcellularLocation>
</comment>
<dbReference type="AlphaFoldDB" id="A0A5R9BCA7"/>
<feature type="transmembrane region" description="Helical" evidence="7">
    <location>
        <begin position="64"/>
        <end position="84"/>
    </location>
</feature>
<evidence type="ECO:0000256" key="4">
    <source>
        <dbReference type="ARBA" id="ARBA00022692"/>
    </source>
</evidence>
<organism evidence="9 10">
    <name type="scientific">Nesterenkonia salmonea</name>
    <dbReference type="NCBI Taxonomy" id="1804987"/>
    <lineage>
        <taxon>Bacteria</taxon>
        <taxon>Bacillati</taxon>
        <taxon>Actinomycetota</taxon>
        <taxon>Actinomycetes</taxon>
        <taxon>Micrococcales</taxon>
        <taxon>Micrococcaceae</taxon>
        <taxon>Nesterenkonia</taxon>
    </lineage>
</organism>
<dbReference type="Gene3D" id="1.20.1250.20">
    <property type="entry name" value="MFS general substrate transporter like domains"/>
    <property type="match status" value="1"/>
</dbReference>
<reference evidence="9 10" key="1">
    <citation type="submission" date="2019-05" db="EMBL/GenBank/DDBJ databases">
        <title>Nesterenkonia sp. GY074 isolated from the Southern Atlantic Ocean.</title>
        <authorList>
            <person name="Zhang G."/>
        </authorList>
    </citation>
    <scope>NUCLEOTIDE SEQUENCE [LARGE SCALE GENOMIC DNA]</scope>
    <source>
        <strain evidence="9 10">GY074</strain>
    </source>
</reference>
<dbReference type="InterPro" id="IPR011701">
    <property type="entry name" value="MFS"/>
</dbReference>
<dbReference type="Gene3D" id="1.20.1720.10">
    <property type="entry name" value="Multidrug resistance protein D"/>
    <property type="match status" value="1"/>
</dbReference>
<evidence type="ECO:0000256" key="3">
    <source>
        <dbReference type="ARBA" id="ARBA00022475"/>
    </source>
</evidence>